<proteinExistence type="predicted"/>
<sequence>MEAYIVYPSKAQEKVIKAFFEALNIPFEKKEEETLPLHVIEDIAKGQADIEAGRTITFEEFKKRLTISE</sequence>
<dbReference type="EMBL" id="QGHA01000010">
    <property type="protein sequence ID" value="PWK73725.1"/>
    <property type="molecule type" value="Genomic_DNA"/>
</dbReference>
<keyword evidence="2" id="KW-1185">Reference proteome</keyword>
<name>A0A316HIG5_9SPHI</name>
<dbReference type="Pfam" id="PF10884">
    <property type="entry name" value="DUF2683"/>
    <property type="match status" value="1"/>
</dbReference>
<reference evidence="1 2" key="1">
    <citation type="submission" date="2018-05" db="EMBL/GenBank/DDBJ databases">
        <title>Genomic Encyclopedia of Archaeal and Bacterial Type Strains, Phase II (KMG-II): from individual species to whole genera.</title>
        <authorList>
            <person name="Goeker M."/>
        </authorList>
    </citation>
    <scope>NUCLEOTIDE SEQUENCE [LARGE SCALE GENOMIC DNA]</scope>
    <source>
        <strain evidence="1 2">DSM 19975</strain>
    </source>
</reference>
<evidence type="ECO:0000313" key="1">
    <source>
        <dbReference type="EMBL" id="PWK73725.1"/>
    </source>
</evidence>
<evidence type="ECO:0000313" key="2">
    <source>
        <dbReference type="Proteomes" id="UP000245678"/>
    </source>
</evidence>
<dbReference type="Proteomes" id="UP000245678">
    <property type="component" value="Unassembled WGS sequence"/>
</dbReference>
<comment type="caution">
    <text evidence="1">The sequence shown here is derived from an EMBL/GenBank/DDBJ whole genome shotgun (WGS) entry which is preliminary data.</text>
</comment>
<dbReference type="AlphaFoldDB" id="A0A316HIG5"/>
<gene>
    <name evidence="1" type="ORF">LX99_04110</name>
</gene>
<protein>
    <submittedName>
        <fullName evidence="1">Uncharacterized protein</fullName>
    </submittedName>
</protein>
<accession>A0A316HIG5</accession>
<dbReference type="RefSeq" id="WP_109609496.1">
    <property type="nucleotide sequence ID" value="NZ_QGHA01000010.1"/>
</dbReference>
<dbReference type="InterPro" id="IPR020271">
    <property type="entry name" value="Uncharacterised_MJ1172"/>
</dbReference>
<organism evidence="1 2">
    <name type="scientific">Mucilaginibacter oryzae</name>
    <dbReference type="NCBI Taxonomy" id="468058"/>
    <lineage>
        <taxon>Bacteria</taxon>
        <taxon>Pseudomonadati</taxon>
        <taxon>Bacteroidota</taxon>
        <taxon>Sphingobacteriia</taxon>
        <taxon>Sphingobacteriales</taxon>
        <taxon>Sphingobacteriaceae</taxon>
        <taxon>Mucilaginibacter</taxon>
    </lineage>
</organism>